<keyword evidence="3" id="KW-1185">Reference proteome</keyword>
<dbReference type="InParanoid" id="A0A409XIR4"/>
<sequence>MHLLKAALHDSARLDYPIELYTDSELEKYALRILAAYDGWKDSSPPYASRQITHKDGIVHFYLSDSGRWLFLFTLYGAVVYHDLDNPGVPARLLVHWMLSAYPLRLDFAVDVDDKAPALTFNLALYLYHPMGLHHFQIWRVRLHTQSEPYTGYFTAEKLASFPRDSNGAVFCISLRDRHIAYAVLPNQAVTPYIAIIDWKRTGLDQKPYDFSYRKRVIFPARQPINPSERTRLRFHLLPRNQLFVVYGAMVVLYDFLKEKEIRNVLPIPCYGPTPFPARNSIHLGDRLNIETLSKPFFCPTSNSIRLTICSCPTLNIGDLAVLGIVIPQMVPAPASAPPSSDRSENETENAQAQPTPSSDRSANEPELLWSLLLLQEHNLQLDSDPAVARREMDTLNVCFGYNKAIVRAEKRRFVALTYKWFDDDDDSLPPGDVYKHVYQRVDRTLPPVLNELSGRVAELNGAGHLDVYEFSSFMANTTRNTRR</sequence>
<name>A0A409XIR4_PSICY</name>
<gene>
    <name evidence="2" type="ORF">CVT25_006625</name>
</gene>
<comment type="caution">
    <text evidence="2">The sequence shown here is derived from an EMBL/GenBank/DDBJ whole genome shotgun (WGS) entry which is preliminary data.</text>
</comment>
<dbReference type="EMBL" id="NHYD01001584">
    <property type="protein sequence ID" value="PPQ90642.1"/>
    <property type="molecule type" value="Genomic_DNA"/>
</dbReference>
<dbReference type="OrthoDB" id="3068749at2759"/>
<feature type="region of interest" description="Disordered" evidence="1">
    <location>
        <begin position="334"/>
        <end position="363"/>
    </location>
</feature>
<reference evidence="2 3" key="1">
    <citation type="journal article" date="2018" name="Evol. Lett.">
        <title>Horizontal gene cluster transfer increased hallucinogenic mushroom diversity.</title>
        <authorList>
            <person name="Reynolds H.T."/>
            <person name="Vijayakumar V."/>
            <person name="Gluck-Thaler E."/>
            <person name="Korotkin H.B."/>
            <person name="Matheny P.B."/>
            <person name="Slot J.C."/>
        </authorList>
    </citation>
    <scope>NUCLEOTIDE SEQUENCE [LARGE SCALE GENOMIC DNA]</scope>
    <source>
        <strain evidence="2 3">2631</strain>
    </source>
</reference>
<protein>
    <submittedName>
        <fullName evidence="2">Uncharacterized protein</fullName>
    </submittedName>
</protein>
<dbReference type="Proteomes" id="UP000283269">
    <property type="component" value="Unassembled WGS sequence"/>
</dbReference>
<evidence type="ECO:0000313" key="3">
    <source>
        <dbReference type="Proteomes" id="UP000283269"/>
    </source>
</evidence>
<dbReference type="AlphaFoldDB" id="A0A409XIR4"/>
<evidence type="ECO:0000313" key="2">
    <source>
        <dbReference type="EMBL" id="PPQ90642.1"/>
    </source>
</evidence>
<organism evidence="2 3">
    <name type="scientific">Psilocybe cyanescens</name>
    <dbReference type="NCBI Taxonomy" id="93625"/>
    <lineage>
        <taxon>Eukaryota</taxon>
        <taxon>Fungi</taxon>
        <taxon>Dikarya</taxon>
        <taxon>Basidiomycota</taxon>
        <taxon>Agaricomycotina</taxon>
        <taxon>Agaricomycetes</taxon>
        <taxon>Agaricomycetidae</taxon>
        <taxon>Agaricales</taxon>
        <taxon>Agaricineae</taxon>
        <taxon>Strophariaceae</taxon>
        <taxon>Psilocybe</taxon>
    </lineage>
</organism>
<proteinExistence type="predicted"/>
<evidence type="ECO:0000256" key="1">
    <source>
        <dbReference type="SAM" id="MobiDB-lite"/>
    </source>
</evidence>
<accession>A0A409XIR4</accession>
<feature type="compositionally biased region" description="Polar residues" evidence="1">
    <location>
        <begin position="349"/>
        <end position="361"/>
    </location>
</feature>